<feature type="region of interest" description="Disordered" evidence="1">
    <location>
        <begin position="1"/>
        <end position="35"/>
    </location>
</feature>
<organism evidence="2 3">
    <name type="scientific">Pleurodeles waltl</name>
    <name type="common">Iberian ribbed newt</name>
    <dbReference type="NCBI Taxonomy" id="8319"/>
    <lineage>
        <taxon>Eukaryota</taxon>
        <taxon>Metazoa</taxon>
        <taxon>Chordata</taxon>
        <taxon>Craniata</taxon>
        <taxon>Vertebrata</taxon>
        <taxon>Euteleostomi</taxon>
        <taxon>Amphibia</taxon>
        <taxon>Batrachia</taxon>
        <taxon>Caudata</taxon>
        <taxon>Salamandroidea</taxon>
        <taxon>Salamandridae</taxon>
        <taxon>Pleurodelinae</taxon>
        <taxon>Pleurodeles</taxon>
    </lineage>
</organism>
<proteinExistence type="predicted"/>
<feature type="compositionally biased region" description="Basic and acidic residues" evidence="1">
    <location>
        <begin position="1"/>
        <end position="10"/>
    </location>
</feature>
<gene>
    <name evidence="2" type="ORF">NDU88_002114</name>
</gene>
<evidence type="ECO:0000256" key="1">
    <source>
        <dbReference type="SAM" id="MobiDB-lite"/>
    </source>
</evidence>
<feature type="compositionally biased region" description="Basic and acidic residues" evidence="1">
    <location>
        <begin position="20"/>
        <end position="35"/>
    </location>
</feature>
<comment type="caution">
    <text evidence="2">The sequence shown here is derived from an EMBL/GenBank/DDBJ whole genome shotgun (WGS) entry which is preliminary data.</text>
</comment>
<sequence length="178" mass="19469">MAEKAEEGRADLSNSAMTDFTEHEEHEEQVETRDREVLVQCKINDPLAKVKGVEVEATVHFFSLSDRSDKSEEVKSESDTDLEAKDLGVGVSSGISENSELSNIALRAQLVSHGGFKRGKKKGMREGLDLKLDYDHGTPPLTCEAIGDSQGVQGAGTPTLELIYNTLMAQREELCIES</sequence>
<protein>
    <submittedName>
        <fullName evidence="2">Uncharacterized protein</fullName>
    </submittedName>
</protein>
<name>A0AAV7UV87_PLEWA</name>
<evidence type="ECO:0000313" key="3">
    <source>
        <dbReference type="Proteomes" id="UP001066276"/>
    </source>
</evidence>
<evidence type="ECO:0000313" key="2">
    <source>
        <dbReference type="EMBL" id="KAJ1192808.1"/>
    </source>
</evidence>
<keyword evidence="3" id="KW-1185">Reference proteome</keyword>
<dbReference type="AlphaFoldDB" id="A0AAV7UV87"/>
<reference evidence="2" key="1">
    <citation type="journal article" date="2022" name="bioRxiv">
        <title>Sequencing and chromosome-scale assembly of the giantPleurodeles waltlgenome.</title>
        <authorList>
            <person name="Brown T."/>
            <person name="Elewa A."/>
            <person name="Iarovenko S."/>
            <person name="Subramanian E."/>
            <person name="Araus A.J."/>
            <person name="Petzold A."/>
            <person name="Susuki M."/>
            <person name="Suzuki K.-i.T."/>
            <person name="Hayashi T."/>
            <person name="Toyoda A."/>
            <person name="Oliveira C."/>
            <person name="Osipova E."/>
            <person name="Leigh N.D."/>
            <person name="Simon A."/>
            <person name="Yun M.H."/>
        </authorList>
    </citation>
    <scope>NUCLEOTIDE SEQUENCE</scope>
    <source>
        <strain evidence="2">20211129_DDA</strain>
        <tissue evidence="2">Liver</tissue>
    </source>
</reference>
<dbReference type="Proteomes" id="UP001066276">
    <property type="component" value="Chromosome 2_2"/>
</dbReference>
<dbReference type="EMBL" id="JANPWB010000004">
    <property type="protein sequence ID" value="KAJ1192808.1"/>
    <property type="molecule type" value="Genomic_DNA"/>
</dbReference>
<accession>A0AAV7UV87</accession>